<keyword evidence="6 11" id="KW-1133">Transmembrane helix</keyword>
<dbReference type="PANTHER" id="PTHR48423">
    <property type="entry name" value="INTERLEUKIN-27 RECEPTOR SUBUNIT ALPHA"/>
    <property type="match status" value="1"/>
</dbReference>
<feature type="signal peptide" evidence="12">
    <location>
        <begin position="1"/>
        <end position="27"/>
    </location>
</feature>
<dbReference type="SUPFAM" id="SSF49265">
    <property type="entry name" value="Fibronectin type III"/>
    <property type="match status" value="3"/>
</dbReference>
<dbReference type="Pfam" id="PF25552">
    <property type="entry name" value="LIFR_D4"/>
    <property type="match status" value="1"/>
</dbReference>
<dbReference type="GO" id="GO:0019955">
    <property type="term" value="F:cytokine binding"/>
    <property type="evidence" value="ECO:0000318"/>
    <property type="project" value="GO_Central"/>
</dbReference>
<keyword evidence="8" id="KW-1015">Disulfide bond</keyword>
<evidence type="ECO:0000256" key="4">
    <source>
        <dbReference type="ARBA" id="ARBA00022729"/>
    </source>
</evidence>
<proteinExistence type="inferred from homology"/>
<dbReference type="FunFam" id="2.60.40.10:FF:000657">
    <property type="entry name" value="Leukemia inhibitory factor receptor"/>
    <property type="match status" value="1"/>
</dbReference>
<dbReference type="GO" id="GO:0004896">
    <property type="term" value="F:cytokine receptor activity"/>
    <property type="evidence" value="ECO:0000318"/>
    <property type="project" value="GO_Central"/>
</dbReference>
<feature type="domain" description="Fibronectin type-III" evidence="13">
    <location>
        <begin position="324"/>
        <end position="424"/>
    </location>
</feature>
<dbReference type="PANTHER" id="PTHR48423:SF1">
    <property type="entry name" value="INTERLEUKIN-27 RECEPTOR SUBUNIT ALPHA"/>
    <property type="match status" value="1"/>
</dbReference>
<comment type="subcellular location">
    <subcellularLocation>
        <location evidence="1">Membrane</location>
        <topology evidence="1">Single-pass type I membrane protein</topology>
    </subcellularLocation>
</comment>
<sequence length="904" mass="103119">MEQLIRYPQELKFLLIVLMLGIQHCQGAKVSFTPLNLELFIESYHQRLSVRWSISESGSLSGSDIIFHIQVSRETQMNIIRNETYISKNLNADNQFTWSWDSDVPLECYTHFVRIRGAPSGDEFPEWSPWSQWKGKENQRAKPYIFPHEKIVQEGFSVRFCCIPGKDQKVAQLFYRQPLYNAPANSNGTVEIVVHNVSSTNAGGANVICTTTDGTHRIMHGTVLFVTKPPDEPKNMSCETQDLKTLICSWNPGEKSNLDEERAPKYNLHERFSNQIQLCSRNECTWPIEKNQKIYNFTLVAENQLGMKSVSIVVDAAQSVHPLAPTDLELQRINATNAEFKWTLKADYTGLLLICQTELQMNNRHTEWRNITVMGKASTSFYTIVLDSLQPYTNYTMRLRCMAATHLSTWSDWSEQLELRTHEDVPTAELDIWREVKSSQNGRTVTLYWRPLSEIHANGCIVRYNVTWRRLYDRSLYQSTVVHPPHNSTQLSIDGQAYVIHITAQNGAGSSLPSEIRIMKNDEIHDNWQEGRVNGKDGGIYVSWKPHPANYHGYVVEWCNFPKSQHCDLQWKKFNSSVASDVIKSGAFHPGVRYTFRIFGSNEEGEHFLEKKSGYIKEQACSMTMTITIDGIKADMVHLTWDPYHRDVCQEGFITHYRIYLKSPEGTCGMKGSTELTLTDGKSVCMISINDTEKKSFSINALKPNTKYEIAMVASTGGGESPLVFTKVTTQPDTEAVIIAIALPVIIVSIMLLQLLLLGCWKRQWIKNTCYPDIPDPNKSNVLSFSTHKKDEEKVMVPKNCVTQKIEIMNQQELSNALKKESEKESNCWREAKDCVNFGSSLDDLKCTGPSYQAFEDPINQTQSSIYLEFFKRDYCGTPEDASEILMSESYLPQTEIQTTVIPK</sequence>
<dbReference type="PROSITE" id="PS50853">
    <property type="entry name" value="FN3"/>
    <property type="match status" value="3"/>
</dbReference>
<dbReference type="InterPro" id="IPR013783">
    <property type="entry name" value="Ig-like_fold"/>
</dbReference>
<evidence type="ECO:0000256" key="9">
    <source>
        <dbReference type="ARBA" id="ARBA00023170"/>
    </source>
</evidence>
<dbReference type="Gene3D" id="2.60.40.10">
    <property type="entry name" value="Immunoglobulins"/>
    <property type="match status" value="7"/>
</dbReference>
<dbReference type="OrthoDB" id="6382334at2759"/>
<name>A0A1L8I2J3_XENLA</name>
<dbReference type="FunFam" id="2.60.40.10:FF:001289">
    <property type="entry name" value="Oncostatin-M-specific receptor subunit beta"/>
    <property type="match status" value="1"/>
</dbReference>
<evidence type="ECO:0000256" key="7">
    <source>
        <dbReference type="ARBA" id="ARBA00023136"/>
    </source>
</evidence>
<dbReference type="Proteomes" id="UP000186698">
    <property type="component" value="Chromosome 1L"/>
</dbReference>
<dbReference type="GO" id="GO:0019221">
    <property type="term" value="P:cytokine-mediated signaling pathway"/>
    <property type="evidence" value="ECO:0000318"/>
    <property type="project" value="GO_Central"/>
</dbReference>
<keyword evidence="4 12" id="KW-0732">Signal</keyword>
<keyword evidence="5" id="KW-0677">Repeat</keyword>
<gene>
    <name evidence="15 16" type="primary">LOC108718407</name>
</gene>
<dbReference type="InterPro" id="IPR040817">
    <property type="entry name" value="LIFR_D2"/>
</dbReference>
<dbReference type="PROSITE" id="PS01353">
    <property type="entry name" value="HEMATOPO_REC_L_F2"/>
    <property type="match status" value="1"/>
</dbReference>
<dbReference type="InterPro" id="IPR003529">
    <property type="entry name" value="Hematopoietin_rcpt_Gp130_CS"/>
</dbReference>
<dbReference type="PaxDb" id="8355-A0A1L8I2J3"/>
<protein>
    <submittedName>
        <fullName evidence="15 16">Oncostatin-M-specific receptor subunit beta isoform X1</fullName>
    </submittedName>
</protein>
<dbReference type="FunFam" id="2.60.40.10:FF:000738">
    <property type="entry name" value="Leukemia inhibitory factor receptor"/>
    <property type="match status" value="1"/>
</dbReference>
<evidence type="ECO:0000256" key="12">
    <source>
        <dbReference type="SAM" id="SignalP"/>
    </source>
</evidence>
<dbReference type="CDD" id="cd00063">
    <property type="entry name" value="FN3"/>
    <property type="match status" value="4"/>
</dbReference>
<evidence type="ECO:0000256" key="6">
    <source>
        <dbReference type="ARBA" id="ARBA00022989"/>
    </source>
</evidence>
<dbReference type="GeneID" id="108718407"/>
<keyword evidence="7 11" id="KW-0472">Membrane</keyword>
<keyword evidence="9 15" id="KW-0675">Receptor</keyword>
<evidence type="ECO:0000256" key="1">
    <source>
        <dbReference type="ARBA" id="ARBA00004479"/>
    </source>
</evidence>
<evidence type="ECO:0000259" key="13">
    <source>
        <dbReference type="PROSITE" id="PS50853"/>
    </source>
</evidence>
<evidence type="ECO:0000256" key="3">
    <source>
        <dbReference type="ARBA" id="ARBA00022692"/>
    </source>
</evidence>
<dbReference type="InterPro" id="IPR003961">
    <property type="entry name" value="FN3_dom"/>
</dbReference>
<dbReference type="InterPro" id="IPR048497">
    <property type="entry name" value="LIF-R-like_Ig-like"/>
</dbReference>
<dbReference type="Pfam" id="PF17971">
    <property type="entry name" value="LIFR_D2"/>
    <property type="match status" value="1"/>
</dbReference>
<dbReference type="GO" id="GO:0009897">
    <property type="term" value="C:external side of plasma membrane"/>
    <property type="evidence" value="ECO:0000318"/>
    <property type="project" value="GO_Central"/>
</dbReference>
<dbReference type="FunFam" id="2.60.40.10:FF:000578">
    <property type="entry name" value="Leukemia inhibitory factor receptor"/>
    <property type="match status" value="1"/>
</dbReference>
<dbReference type="CTD" id="108718407"/>
<evidence type="ECO:0000256" key="5">
    <source>
        <dbReference type="ARBA" id="ARBA00022737"/>
    </source>
</evidence>
<dbReference type="OMA" id="FNIYGCT"/>
<dbReference type="RefSeq" id="XP_018121801.1">
    <property type="nucleotide sequence ID" value="XM_018266312.2"/>
</dbReference>
<dbReference type="Bgee" id="108718407">
    <property type="expression patterns" value="Expressed in internal ear and 15 other cell types or tissues"/>
</dbReference>
<evidence type="ECO:0000256" key="2">
    <source>
        <dbReference type="ARBA" id="ARBA00008921"/>
    </source>
</evidence>
<reference evidence="15 16" key="1">
    <citation type="submission" date="2022-04" db="UniProtKB">
        <authorList>
            <consortium name="RefSeq"/>
        </authorList>
    </citation>
    <scope>IDENTIFICATION</scope>
    <source>
        <strain evidence="15 16">J_2021</strain>
        <tissue evidence="15 16">Erythrocytes</tissue>
    </source>
</reference>
<dbReference type="KEGG" id="xla:108718407"/>
<evidence type="ECO:0000313" key="16">
    <source>
        <dbReference type="RefSeq" id="XP_018121805.1"/>
    </source>
</evidence>
<keyword evidence="14" id="KW-1185">Reference proteome</keyword>
<evidence type="ECO:0000313" key="15">
    <source>
        <dbReference type="RefSeq" id="XP_018121801.1"/>
    </source>
</evidence>
<dbReference type="GO" id="GO:0005127">
    <property type="term" value="F:ciliary neurotrophic factor receptor binding"/>
    <property type="evidence" value="ECO:0000318"/>
    <property type="project" value="GO_Central"/>
</dbReference>
<feature type="transmembrane region" description="Helical" evidence="11">
    <location>
        <begin position="736"/>
        <end position="758"/>
    </location>
</feature>
<keyword evidence="10" id="KW-0325">Glycoprotein</keyword>
<comment type="similarity">
    <text evidence="2">Belongs to the type I cytokine receptor family. Type 2 subfamily.</text>
</comment>
<dbReference type="GO" id="GO:0043235">
    <property type="term" value="C:receptor complex"/>
    <property type="evidence" value="ECO:0000318"/>
    <property type="project" value="GO_Central"/>
</dbReference>
<organism evidence="15">
    <name type="scientific">Xenopus laevis</name>
    <name type="common">African clawed frog</name>
    <dbReference type="NCBI Taxonomy" id="8355"/>
    <lineage>
        <taxon>Eukaryota</taxon>
        <taxon>Metazoa</taxon>
        <taxon>Chordata</taxon>
        <taxon>Craniata</taxon>
        <taxon>Vertebrata</taxon>
        <taxon>Euteleostomi</taxon>
        <taxon>Amphibia</taxon>
        <taxon>Batrachia</taxon>
        <taxon>Anura</taxon>
        <taxon>Pipoidea</taxon>
        <taxon>Pipidae</taxon>
        <taxon>Xenopodinae</taxon>
        <taxon>Xenopus</taxon>
        <taxon>Xenopus</taxon>
    </lineage>
</organism>
<accession>A0A1L8I2J3</accession>
<dbReference type="RefSeq" id="XP_018121805.1">
    <property type="nucleotide sequence ID" value="XM_018266316.2"/>
</dbReference>
<dbReference type="AlphaFoldDB" id="A0A1L8I2J3"/>
<dbReference type="FunFam" id="2.60.40.10:FF:000607">
    <property type="entry name" value="Leukemia inhibitory factor receptor"/>
    <property type="match status" value="1"/>
</dbReference>
<feature type="domain" description="Fibronectin type-III" evidence="13">
    <location>
        <begin position="428"/>
        <end position="524"/>
    </location>
</feature>
<evidence type="ECO:0000256" key="8">
    <source>
        <dbReference type="ARBA" id="ARBA00023157"/>
    </source>
</evidence>
<keyword evidence="3 11" id="KW-0812">Transmembrane</keyword>
<dbReference type="GO" id="GO:0038165">
    <property type="term" value="P:oncostatin-M-mediated signaling pathway"/>
    <property type="evidence" value="ECO:0007669"/>
    <property type="project" value="GOC"/>
</dbReference>
<dbReference type="FunFam" id="2.60.40.10:FF:001286">
    <property type="entry name" value="Oncostatin-M-specific receptor subunit beta"/>
    <property type="match status" value="1"/>
</dbReference>
<dbReference type="STRING" id="8355.A0A1L8I2J3"/>
<evidence type="ECO:0000313" key="14">
    <source>
        <dbReference type="Proteomes" id="UP000186698"/>
    </source>
</evidence>
<feature type="domain" description="Fibronectin type-III" evidence="13">
    <location>
        <begin position="623"/>
        <end position="734"/>
    </location>
</feature>
<evidence type="ECO:0000256" key="10">
    <source>
        <dbReference type="ARBA" id="ARBA00023180"/>
    </source>
</evidence>
<feature type="chain" id="PRO_5044562498" evidence="12">
    <location>
        <begin position="28"/>
        <end position="904"/>
    </location>
</feature>
<dbReference type="GO" id="GO:0008284">
    <property type="term" value="P:positive regulation of cell population proliferation"/>
    <property type="evidence" value="ECO:0000318"/>
    <property type="project" value="GO_Central"/>
</dbReference>
<evidence type="ECO:0000256" key="11">
    <source>
        <dbReference type="SAM" id="Phobius"/>
    </source>
</evidence>
<dbReference type="InterPro" id="IPR052672">
    <property type="entry name" value="Type1_Cytokine_Rcpt_Type2"/>
</dbReference>
<dbReference type="SMART" id="SM00060">
    <property type="entry name" value="FN3"/>
    <property type="match status" value="4"/>
</dbReference>
<dbReference type="InterPro" id="IPR036116">
    <property type="entry name" value="FN3_sf"/>
</dbReference>
<dbReference type="Pfam" id="PF21177">
    <property type="entry name" value="LIF-R_Ig-like"/>
    <property type="match status" value="1"/>
</dbReference>